<dbReference type="PATRIC" id="fig|1503.3.peg.3016"/>
<dbReference type="SUPFAM" id="SSF55166">
    <property type="entry name" value="Hedgehog/DD-peptidase"/>
    <property type="match status" value="1"/>
</dbReference>
<evidence type="ECO:0000259" key="2">
    <source>
        <dbReference type="Pfam" id="PF02557"/>
    </source>
</evidence>
<proteinExistence type="predicted"/>
<evidence type="ECO:0000256" key="1">
    <source>
        <dbReference type="SAM" id="MobiDB-lite"/>
    </source>
</evidence>
<dbReference type="InterPro" id="IPR003709">
    <property type="entry name" value="VanY-like_core_dom"/>
</dbReference>
<dbReference type="EC" id="3.4.16.4" evidence="3"/>
<dbReference type="GO" id="GO:0009002">
    <property type="term" value="F:serine-type D-Ala-D-Ala carboxypeptidase activity"/>
    <property type="evidence" value="ECO:0007669"/>
    <property type="project" value="UniProtKB-EC"/>
</dbReference>
<dbReference type="PANTHER" id="PTHR34385:SF1">
    <property type="entry name" value="PEPTIDOGLYCAN L-ALANYL-D-GLUTAMATE ENDOPEPTIDASE CWLK"/>
    <property type="match status" value="1"/>
</dbReference>
<evidence type="ECO:0000313" key="4">
    <source>
        <dbReference type="Proteomes" id="UP000037267"/>
    </source>
</evidence>
<feature type="region of interest" description="Disordered" evidence="1">
    <location>
        <begin position="46"/>
        <end position="98"/>
    </location>
</feature>
<dbReference type="Proteomes" id="UP000037267">
    <property type="component" value="Unassembled WGS sequence"/>
</dbReference>
<sequence length="287" mass="33091">MKKYKVMSKKKIFRRRRKMMIRRIIAVSVFIILGIVISNTFIKKDDSKASSSNNNLSKSSSSNKKKVSKDNKKSDGNNINKKKQEKDKPLRKKEDMTNPESIVALVNKQHSLPSNYIPKDLVVPNVSFSFSGNVPKKQLRKEAAFALEQLFEAAKDDNIELFAVSGYRSYKKQTDIFRNNARRSGEKEANRVSAHPGESEHQTGLTMDVSSKSAGFGLIESFGTTKEGKWLKENCWKYGFIIRYPKEKEQITGYKYEPWHIRYVGTEVAKYITSKNITLEEYWKSYE</sequence>
<dbReference type="InterPro" id="IPR009045">
    <property type="entry name" value="Zn_M74/Hedgehog-like"/>
</dbReference>
<feature type="domain" description="D-alanyl-D-alanine carboxypeptidase-like core" evidence="2">
    <location>
        <begin position="137"/>
        <end position="265"/>
    </location>
</feature>
<organism evidence="3 4">
    <name type="scientific">Gottschalkia purinilytica</name>
    <name type="common">Clostridium purinilyticum</name>
    <dbReference type="NCBI Taxonomy" id="1503"/>
    <lineage>
        <taxon>Bacteria</taxon>
        <taxon>Bacillati</taxon>
        <taxon>Bacillota</taxon>
        <taxon>Tissierellia</taxon>
        <taxon>Tissierellales</taxon>
        <taxon>Gottschalkiaceae</taxon>
        <taxon>Gottschalkia</taxon>
    </lineage>
</organism>
<dbReference type="RefSeq" id="WP_200898543.1">
    <property type="nucleotide sequence ID" value="NZ_LGSS01000007.1"/>
</dbReference>
<feature type="compositionally biased region" description="Low complexity" evidence="1">
    <location>
        <begin position="49"/>
        <end position="62"/>
    </location>
</feature>
<feature type="compositionally biased region" description="Basic and acidic residues" evidence="1">
    <location>
        <begin position="82"/>
        <end position="96"/>
    </location>
</feature>
<feature type="region of interest" description="Disordered" evidence="1">
    <location>
        <begin position="180"/>
        <end position="203"/>
    </location>
</feature>
<dbReference type="AlphaFoldDB" id="A0A0L0WA92"/>
<dbReference type="GO" id="GO:0006508">
    <property type="term" value="P:proteolysis"/>
    <property type="evidence" value="ECO:0007669"/>
    <property type="project" value="InterPro"/>
</dbReference>
<keyword evidence="3" id="KW-0645">Protease</keyword>
<dbReference type="EMBL" id="LGSS01000007">
    <property type="protein sequence ID" value="KNF08401.1"/>
    <property type="molecule type" value="Genomic_DNA"/>
</dbReference>
<keyword evidence="3" id="KW-0378">Hydrolase</keyword>
<keyword evidence="4" id="KW-1185">Reference proteome</keyword>
<name>A0A0L0WA92_GOTPU</name>
<accession>A0A0L0WA92</accession>
<dbReference type="PANTHER" id="PTHR34385">
    <property type="entry name" value="D-ALANYL-D-ALANINE CARBOXYPEPTIDASE"/>
    <property type="match status" value="1"/>
</dbReference>
<dbReference type="CDD" id="cd14852">
    <property type="entry name" value="LD-carboxypeptidase"/>
    <property type="match status" value="1"/>
</dbReference>
<gene>
    <name evidence="3" type="ORF">CLPU_7c00290</name>
</gene>
<reference evidence="4" key="1">
    <citation type="submission" date="2015-07" db="EMBL/GenBank/DDBJ databases">
        <title>Draft genome sequence of the purine-degrading Gottschalkia purinilyticum DSM 1384 (formerly Clostridium purinilyticum).</title>
        <authorList>
            <person name="Poehlein A."/>
            <person name="Schiel-Bengelsdorf B."/>
            <person name="Bengelsdorf F.R."/>
            <person name="Daniel R."/>
            <person name="Duerre P."/>
        </authorList>
    </citation>
    <scope>NUCLEOTIDE SEQUENCE [LARGE SCALE GENOMIC DNA]</scope>
    <source>
        <strain evidence="4">DSM 1384</strain>
    </source>
</reference>
<keyword evidence="3" id="KW-0121">Carboxypeptidase</keyword>
<dbReference type="InterPro" id="IPR058193">
    <property type="entry name" value="VanY/YodJ_core_dom"/>
</dbReference>
<protein>
    <submittedName>
        <fullName evidence="3">D-alanyl-D-alanine carboxypeptidase</fullName>
        <ecNumber evidence="3">3.4.16.4</ecNumber>
    </submittedName>
</protein>
<dbReference type="Pfam" id="PF02557">
    <property type="entry name" value="VanY"/>
    <property type="match status" value="1"/>
</dbReference>
<dbReference type="Gene3D" id="3.30.1380.10">
    <property type="match status" value="1"/>
</dbReference>
<comment type="caution">
    <text evidence="3">The sequence shown here is derived from an EMBL/GenBank/DDBJ whole genome shotgun (WGS) entry which is preliminary data.</text>
</comment>
<dbReference type="STRING" id="1503.CLPU_7c00290"/>
<evidence type="ECO:0000313" key="3">
    <source>
        <dbReference type="EMBL" id="KNF08401.1"/>
    </source>
</evidence>
<dbReference type="InterPro" id="IPR052179">
    <property type="entry name" value="DD-CPase-like"/>
</dbReference>